<name>L8GKA2_ACACF</name>
<feature type="region of interest" description="Disordered" evidence="1">
    <location>
        <begin position="1"/>
        <end position="35"/>
    </location>
</feature>
<feature type="compositionally biased region" description="Gly residues" evidence="1">
    <location>
        <begin position="240"/>
        <end position="249"/>
    </location>
</feature>
<feature type="compositionally biased region" description="Basic and acidic residues" evidence="1">
    <location>
        <begin position="366"/>
        <end position="388"/>
    </location>
</feature>
<dbReference type="Pfam" id="PF07651">
    <property type="entry name" value="ANTH"/>
    <property type="match status" value="1"/>
</dbReference>
<feature type="region of interest" description="Disordered" evidence="1">
    <location>
        <begin position="366"/>
        <end position="429"/>
    </location>
</feature>
<dbReference type="STRING" id="1257118.L8GKA2"/>
<reference evidence="3 4" key="1">
    <citation type="journal article" date="2013" name="Genome Biol.">
        <title>Genome of Acanthamoeba castellanii highlights extensive lateral gene transfer and early evolution of tyrosine kinase signaling.</title>
        <authorList>
            <person name="Clarke M."/>
            <person name="Lohan A.J."/>
            <person name="Liu B."/>
            <person name="Lagkouvardos I."/>
            <person name="Roy S."/>
            <person name="Zafar N."/>
            <person name="Bertelli C."/>
            <person name="Schilde C."/>
            <person name="Kianianmomeni A."/>
            <person name="Burglin T.R."/>
            <person name="Frech C."/>
            <person name="Turcotte B."/>
            <person name="Kopec K.O."/>
            <person name="Synnott J.M."/>
            <person name="Choo C."/>
            <person name="Paponov I."/>
            <person name="Finkler A."/>
            <person name="Soon Heng Tan C."/>
            <person name="Hutchins A.P."/>
            <person name="Weinmeier T."/>
            <person name="Rattei T."/>
            <person name="Chu J.S."/>
            <person name="Gimenez G."/>
            <person name="Irimia M."/>
            <person name="Rigden D.J."/>
            <person name="Fitzpatrick D.A."/>
            <person name="Lorenzo-Morales J."/>
            <person name="Bateman A."/>
            <person name="Chiu C.H."/>
            <person name="Tang P."/>
            <person name="Hegemann P."/>
            <person name="Fromm H."/>
            <person name="Raoult D."/>
            <person name="Greub G."/>
            <person name="Miranda-Saavedra D."/>
            <person name="Chen N."/>
            <person name="Nash P."/>
            <person name="Ginger M.L."/>
            <person name="Horn M."/>
            <person name="Schaap P."/>
            <person name="Caler L."/>
            <person name="Loftus B."/>
        </authorList>
    </citation>
    <scope>NUCLEOTIDE SEQUENCE [LARGE SCALE GENOMIC DNA]</scope>
    <source>
        <strain evidence="3 4">Neff</strain>
    </source>
</reference>
<dbReference type="InterPro" id="IPR011417">
    <property type="entry name" value="ANTH_dom"/>
</dbReference>
<feature type="compositionally biased region" description="Low complexity" evidence="1">
    <location>
        <begin position="933"/>
        <end position="942"/>
    </location>
</feature>
<dbReference type="Proteomes" id="UP000011083">
    <property type="component" value="Unassembled WGS sequence"/>
</dbReference>
<feature type="compositionally biased region" description="Low complexity" evidence="1">
    <location>
        <begin position="23"/>
        <end position="33"/>
    </location>
</feature>
<dbReference type="GO" id="GO:0007015">
    <property type="term" value="P:actin filament organization"/>
    <property type="evidence" value="ECO:0007669"/>
    <property type="project" value="TreeGrafter"/>
</dbReference>
<dbReference type="GO" id="GO:0048268">
    <property type="term" value="P:clathrin coat assembly"/>
    <property type="evidence" value="ECO:0007669"/>
    <property type="project" value="TreeGrafter"/>
</dbReference>
<protein>
    <recommendedName>
        <fullName evidence="2">AP180 N-terminal homology (ANTH) domain-containing protein</fullName>
    </recommendedName>
</protein>
<dbReference type="OrthoDB" id="10262320at2759"/>
<feature type="compositionally biased region" description="Basic residues" evidence="1">
    <location>
        <begin position="401"/>
        <end position="410"/>
    </location>
</feature>
<dbReference type="GO" id="GO:0080025">
    <property type="term" value="F:phosphatidylinositol-3,5-bisphosphate binding"/>
    <property type="evidence" value="ECO:0007669"/>
    <property type="project" value="TreeGrafter"/>
</dbReference>
<feature type="region of interest" description="Disordered" evidence="1">
    <location>
        <begin position="1002"/>
        <end position="1025"/>
    </location>
</feature>
<dbReference type="InterPro" id="IPR030224">
    <property type="entry name" value="Sla2_fam"/>
</dbReference>
<dbReference type="GO" id="GO:0035615">
    <property type="term" value="F:clathrin adaptor activity"/>
    <property type="evidence" value="ECO:0007669"/>
    <property type="project" value="TreeGrafter"/>
</dbReference>
<dbReference type="AlphaFoldDB" id="L8GKA2"/>
<dbReference type="GO" id="GO:0006897">
    <property type="term" value="P:endocytosis"/>
    <property type="evidence" value="ECO:0007669"/>
    <property type="project" value="InterPro"/>
</dbReference>
<dbReference type="RefSeq" id="XP_004334609.1">
    <property type="nucleotide sequence ID" value="XM_004334561.1"/>
</dbReference>
<feature type="compositionally biased region" description="Polar residues" evidence="1">
    <location>
        <begin position="226"/>
        <end position="239"/>
    </location>
</feature>
<dbReference type="PANTHER" id="PTHR10407">
    <property type="entry name" value="HUNTINGTIN INTERACTING PROTEIN 1"/>
    <property type="match status" value="1"/>
</dbReference>
<feature type="region of interest" description="Disordered" evidence="1">
    <location>
        <begin position="828"/>
        <end position="951"/>
    </location>
</feature>
<dbReference type="GO" id="GO:0032051">
    <property type="term" value="F:clathrin light chain binding"/>
    <property type="evidence" value="ECO:0007669"/>
    <property type="project" value="TreeGrafter"/>
</dbReference>
<feature type="region of interest" description="Disordered" evidence="1">
    <location>
        <begin position="225"/>
        <end position="265"/>
    </location>
</feature>
<dbReference type="GO" id="GO:0030864">
    <property type="term" value="C:cortical actin cytoskeleton"/>
    <property type="evidence" value="ECO:0007669"/>
    <property type="project" value="TreeGrafter"/>
</dbReference>
<sequence length="1056" mass="112086">MPDTFPSPVLSPSSALKPGQLIPGGSPMMGMMSITPLGSGGTASLPHGLGGLSMVPLGSGGGSPSGGLTLTALPSGGHQGGLTMTPLASGNQGGLTIAPIPSGGGGGGGLTMTPLASGGNPGAGLTSGGASHHGGLTLSPLASGGGNQGQQGGLTMTALASGGNHGGGGVGLTMTPLVSGGGGGLTMTPLASGGNQGGLTMTPLASGGLTMTALASGGNQGGLTLAQRNSGGLSMNPLTSGGGNQGHGGLTMAPLTSGGKTGIPTPYSSAASNGYGGHSLSPLASGDGAMGGMSIKPLASGGTSRGPTTPTRAGAISKSSGGSGSGGGGGGGEMSIIPTISGSSREKEGKGEIITFEAMMKLIDREREEKDKRSHSADSIESDMRGEGQEQGGRKPTTGSSKKKKNKKTRREILPGGTISSSDEDGLNMLASGEHDFASEGSKSEQTKLKKLRKSLQMKEKGFKEIRPKESVDDTATTGGTKEKKANRKSKLFGKLGIEYAGEGPIDTDAGSHPDDEMSPFGVASSPTIPLSVALASTSKESKQAQFMNADIPLHQSFLKHSFDLDFVYTAEYLARKALAHGHRIYFAHIKSRKLGNSYEECLRCLLSLFKMLQEGSPCVLLECYQHLAWLQNLRKTAKMQEKAQLVQLMCTFLVKKIEFHRHHPQFEGTYSLQTHHAQKRQRSEQYAVDQAGSFQELEDLLGVQQALMDIPNLILMQLDTYKDDLALETLPPLVAESHAILSMSTYLLVKLKVFCLDKDKSGTFQELKGSYKALYHVLSRFYSQILHYTNMSPSLVPVLPPKQKISALLNVQALQYPVRLKTLSREIPKVAGQMQHHDKEREKKERREREKREKDEKKREKERSKLEKKREKGMKKGMRLPGKKIGKADLKKELKREMQKEWEEELERESVRGRDTRPSVAEASSMIPASPPTADATTTSSNVEPLHSSVKRPVARRRLEPSMSSGAFQLPHQPQHPPHVHILGEEGRTVSLVEVPAITLQPEPEPHHSPLKRTHSRSKSYAGHEKVQINEFDVSRLISQQHPVYANASWNPFSS</sequence>
<feature type="compositionally biased region" description="Basic and acidic residues" evidence="1">
    <location>
        <begin position="836"/>
        <end position="871"/>
    </location>
</feature>
<keyword evidence="4" id="KW-1185">Reference proteome</keyword>
<evidence type="ECO:0000256" key="1">
    <source>
        <dbReference type="SAM" id="MobiDB-lite"/>
    </source>
</evidence>
<feature type="compositionally biased region" description="Basic and acidic residues" evidence="1">
    <location>
        <begin position="909"/>
        <end position="918"/>
    </location>
</feature>
<organism evidence="3 4">
    <name type="scientific">Acanthamoeba castellanii (strain ATCC 30010 / Neff)</name>
    <dbReference type="NCBI Taxonomy" id="1257118"/>
    <lineage>
        <taxon>Eukaryota</taxon>
        <taxon>Amoebozoa</taxon>
        <taxon>Discosea</taxon>
        <taxon>Longamoebia</taxon>
        <taxon>Centramoebida</taxon>
        <taxon>Acanthamoebidae</taxon>
        <taxon>Acanthamoeba</taxon>
    </lineage>
</organism>
<gene>
    <name evidence="3" type="ORF">ACA1_090950</name>
</gene>
<dbReference type="GO" id="GO:0051015">
    <property type="term" value="F:actin filament binding"/>
    <property type="evidence" value="ECO:0007669"/>
    <property type="project" value="TreeGrafter"/>
</dbReference>
<feature type="compositionally biased region" description="Basic residues" evidence="1">
    <location>
        <begin position="1010"/>
        <end position="1019"/>
    </location>
</feature>
<dbReference type="KEGG" id="acan:ACA1_090950"/>
<feature type="domain" description="AP180 N-terminal homology (ANTH)" evidence="2">
    <location>
        <begin position="603"/>
        <end position="799"/>
    </location>
</feature>
<accession>L8GKA2</accession>
<dbReference type="PANTHER" id="PTHR10407:SF15">
    <property type="entry name" value="HUNTINGTIN INTERACTING PROTEIN 1"/>
    <property type="match status" value="1"/>
</dbReference>
<feature type="region of interest" description="Disordered" evidence="1">
    <location>
        <begin position="56"/>
        <end position="150"/>
    </location>
</feature>
<feature type="compositionally biased region" description="Gly residues" evidence="1">
    <location>
        <begin position="321"/>
        <end position="333"/>
    </location>
</feature>
<dbReference type="GeneID" id="14913572"/>
<evidence type="ECO:0000313" key="3">
    <source>
        <dbReference type="EMBL" id="ELR12596.1"/>
    </source>
</evidence>
<dbReference type="EMBL" id="KB008103">
    <property type="protein sequence ID" value="ELR12596.1"/>
    <property type="molecule type" value="Genomic_DNA"/>
</dbReference>
<dbReference type="GO" id="GO:0043325">
    <property type="term" value="F:phosphatidylinositol-3,4-bisphosphate binding"/>
    <property type="evidence" value="ECO:0007669"/>
    <property type="project" value="TreeGrafter"/>
</dbReference>
<dbReference type="GO" id="GO:0030136">
    <property type="term" value="C:clathrin-coated vesicle"/>
    <property type="evidence" value="ECO:0007669"/>
    <property type="project" value="TreeGrafter"/>
</dbReference>
<evidence type="ECO:0000313" key="4">
    <source>
        <dbReference type="Proteomes" id="UP000011083"/>
    </source>
</evidence>
<feature type="compositionally biased region" description="Basic and acidic residues" evidence="1">
    <location>
        <begin position="887"/>
        <end position="902"/>
    </location>
</feature>
<evidence type="ECO:0000259" key="2">
    <source>
        <dbReference type="Pfam" id="PF07651"/>
    </source>
</evidence>
<feature type="compositionally biased region" description="Low complexity" evidence="1">
    <location>
        <begin position="299"/>
        <end position="314"/>
    </location>
</feature>
<dbReference type="VEuPathDB" id="AmoebaDB:ACA1_090950"/>
<feature type="compositionally biased region" description="Basic residues" evidence="1">
    <location>
        <begin position="872"/>
        <end position="886"/>
    </location>
</feature>
<proteinExistence type="predicted"/>
<feature type="region of interest" description="Disordered" evidence="1">
    <location>
        <begin position="286"/>
        <end position="353"/>
    </location>
</feature>